<reference evidence="1 2" key="1">
    <citation type="submission" date="2007-01" db="EMBL/GenBank/DDBJ databases">
        <authorList>
            <person name="Haygood M."/>
            <person name="Podell S."/>
            <person name="Anderson C."/>
            <person name="Hopkinson B."/>
            <person name="Roe K."/>
            <person name="Barbeau K."/>
            <person name="Gaasterland T."/>
            <person name="Ferriera S."/>
            <person name="Johnson J."/>
            <person name="Kravitz S."/>
            <person name="Beeson K."/>
            <person name="Sutton G."/>
            <person name="Rogers Y.-H."/>
            <person name="Friedman R."/>
            <person name="Frazier M."/>
            <person name="Venter J.C."/>
        </authorList>
    </citation>
    <scope>NUCLEOTIDE SEQUENCE [LARGE SCALE GENOMIC DNA]</scope>
    <source>
        <strain evidence="1 2">ATCC 23134</strain>
    </source>
</reference>
<sequence>MFSSLKTSEANKTRITELTSKLSLGAENAIARIALGHSLAQSKKLDLKNIADAKGKEYSKRILLGEHEAYYTALICQKYQLYKTDKDIPKYLKLHIDHGLELIHSSISSNPNLDGIDFLISEVSLGLG</sequence>
<evidence type="ECO:0008006" key="3">
    <source>
        <dbReference type="Google" id="ProtNLM"/>
    </source>
</evidence>
<dbReference type="Proteomes" id="UP000004095">
    <property type="component" value="Unassembled WGS sequence"/>
</dbReference>
<name>A1ZY56_MICM2</name>
<dbReference type="EMBL" id="AAWS01000063">
    <property type="protein sequence ID" value="EAY24708.1"/>
    <property type="molecule type" value="Genomic_DNA"/>
</dbReference>
<dbReference type="eggNOG" id="COG0433">
    <property type="taxonomic scope" value="Bacteria"/>
</dbReference>
<organism evidence="1 2">
    <name type="scientific">Microscilla marina ATCC 23134</name>
    <dbReference type="NCBI Taxonomy" id="313606"/>
    <lineage>
        <taxon>Bacteria</taxon>
        <taxon>Pseudomonadati</taxon>
        <taxon>Bacteroidota</taxon>
        <taxon>Cytophagia</taxon>
        <taxon>Cytophagales</taxon>
        <taxon>Microscillaceae</taxon>
        <taxon>Microscilla</taxon>
    </lineage>
</organism>
<dbReference type="Gene3D" id="1.10.1220.160">
    <property type="entry name" value="DNA sulphur modification protein DndE"/>
    <property type="match status" value="1"/>
</dbReference>
<proteinExistence type="predicted"/>
<dbReference type="InterPro" id="IPR038472">
    <property type="entry name" value="DndE_sf"/>
</dbReference>
<protein>
    <recommendedName>
        <fullName evidence="3">DNA sulfur modification protein DndE</fullName>
    </recommendedName>
</protein>
<dbReference type="OrthoDB" id="1356651at2"/>
<comment type="caution">
    <text evidence="1">The sequence shown here is derived from an EMBL/GenBank/DDBJ whole genome shotgun (WGS) entry which is preliminary data.</text>
</comment>
<evidence type="ECO:0000313" key="2">
    <source>
        <dbReference type="Proteomes" id="UP000004095"/>
    </source>
</evidence>
<dbReference type="RefSeq" id="WP_002704315.1">
    <property type="nucleotide sequence ID" value="NZ_AAWS01000063.1"/>
</dbReference>
<dbReference type="InterPro" id="IPR014969">
    <property type="entry name" value="DNA_S_DndE"/>
</dbReference>
<dbReference type="Pfam" id="PF08870">
    <property type="entry name" value="DndE"/>
    <property type="match status" value="1"/>
</dbReference>
<keyword evidence="2" id="KW-1185">Reference proteome</keyword>
<dbReference type="AlphaFoldDB" id="A1ZY56"/>
<gene>
    <name evidence="1" type="ORF">M23134_03018</name>
</gene>
<evidence type="ECO:0000313" key="1">
    <source>
        <dbReference type="EMBL" id="EAY24708.1"/>
    </source>
</evidence>
<accession>A1ZY56</accession>